<dbReference type="InterPro" id="IPR016167">
    <property type="entry name" value="FAD-bd_PCMH_sub1"/>
</dbReference>
<dbReference type="InterPro" id="IPR016166">
    <property type="entry name" value="FAD-bd_PCMH"/>
</dbReference>
<keyword evidence="6" id="KW-1185">Reference proteome</keyword>
<dbReference type="GO" id="GO:0071949">
    <property type="term" value="F:FAD binding"/>
    <property type="evidence" value="ECO:0007669"/>
    <property type="project" value="InterPro"/>
</dbReference>
<gene>
    <name evidence="5" type="ORF">C7H73_07180</name>
</gene>
<evidence type="ECO:0000313" key="5">
    <source>
        <dbReference type="EMBL" id="AVP57472.1"/>
    </source>
</evidence>
<dbReference type="AlphaFoldDB" id="A0A2P1NKC5"/>
<sequence length="264" mass="27311">MYDFTYERPTSRDAAQSLARAGGQLLAGGQTLLPSMRLRLAAPGQVIDLAGVADLAGIRREGDALAIGAMTRHHQVAESSEVQGAIPALAQLAACIGDRQVRARGTLGGSVANNDPAADYPAAVLGLGATVHTTQRQIAADDFFQGLFATALDEGELITAIHFPIPRRAAYVKFRQPASRFALVGVFVAQLADGSVRVAVTGGGNGVFRHTAMEQALAASFTPQAIASVPADESRMSGDLHGSAAYRAHLAGVMAQRAVAQAAA</sequence>
<name>A0A2P1NKC5_9BURK</name>
<dbReference type="PROSITE" id="PS51387">
    <property type="entry name" value="FAD_PCMH"/>
    <property type="match status" value="1"/>
</dbReference>
<dbReference type="InterPro" id="IPR005107">
    <property type="entry name" value="CO_DH_flav_C"/>
</dbReference>
<dbReference type="Pfam" id="PF00941">
    <property type="entry name" value="FAD_binding_5"/>
    <property type="match status" value="1"/>
</dbReference>
<dbReference type="FunFam" id="3.30.465.10:FF:000017">
    <property type="entry name" value="Xanthine dehydrogenase, FAD binding subunit"/>
    <property type="match status" value="1"/>
</dbReference>
<keyword evidence="2" id="KW-0274">FAD</keyword>
<dbReference type="GO" id="GO:0016491">
    <property type="term" value="F:oxidoreductase activity"/>
    <property type="evidence" value="ECO:0007669"/>
    <property type="project" value="UniProtKB-KW"/>
</dbReference>
<dbReference type="Gene3D" id="3.30.465.10">
    <property type="match status" value="1"/>
</dbReference>
<dbReference type="Proteomes" id="UP000241829">
    <property type="component" value="Chromosome"/>
</dbReference>
<keyword evidence="3" id="KW-0560">Oxidoreductase</keyword>
<dbReference type="SUPFAM" id="SSF56176">
    <property type="entry name" value="FAD-binding/transporter-associated domain-like"/>
    <property type="match status" value="1"/>
</dbReference>
<proteinExistence type="predicted"/>
<protein>
    <submittedName>
        <fullName evidence="5">Carbon monoxide dehydrogenase</fullName>
    </submittedName>
</protein>
<dbReference type="InterPro" id="IPR036318">
    <property type="entry name" value="FAD-bd_PCMH-like_sf"/>
</dbReference>
<reference evidence="6" key="1">
    <citation type="submission" date="2018-03" db="EMBL/GenBank/DDBJ databases">
        <title>Genome sequencing of Melaminivora sp. strain SC2-7.</title>
        <authorList>
            <person name="Kim S.-J."/>
            <person name="Heo J."/>
            <person name="Ahn J.-H."/>
            <person name="Kwon S.-W."/>
        </authorList>
    </citation>
    <scope>NUCLEOTIDE SEQUENCE [LARGE SCALE GENOMIC DNA]</scope>
    <source>
        <strain evidence="6">SC2-7</strain>
    </source>
</reference>
<dbReference type="InterPro" id="IPR051312">
    <property type="entry name" value="Diverse_Substr_Oxidored"/>
</dbReference>
<dbReference type="KEGG" id="melm:C7H73_07180"/>
<organism evidence="5 6">
    <name type="scientific">Pulveribacter suum</name>
    <dbReference type="NCBI Taxonomy" id="2116657"/>
    <lineage>
        <taxon>Bacteria</taxon>
        <taxon>Pseudomonadati</taxon>
        <taxon>Pseudomonadota</taxon>
        <taxon>Betaproteobacteria</taxon>
        <taxon>Burkholderiales</taxon>
        <taxon>Comamonadaceae</taxon>
        <taxon>Pulveribacter</taxon>
    </lineage>
</organism>
<dbReference type="InterPro" id="IPR016169">
    <property type="entry name" value="FAD-bd_PCMH_sub2"/>
</dbReference>
<dbReference type="PANTHER" id="PTHR42659:SF2">
    <property type="entry name" value="XANTHINE DEHYDROGENASE SUBUNIT C-RELATED"/>
    <property type="match status" value="1"/>
</dbReference>
<dbReference type="PANTHER" id="PTHR42659">
    <property type="entry name" value="XANTHINE DEHYDROGENASE SUBUNIT C-RELATED"/>
    <property type="match status" value="1"/>
</dbReference>
<accession>A0A2P1NKC5</accession>
<dbReference type="OrthoDB" id="9793944at2"/>
<keyword evidence="1" id="KW-0285">Flavoprotein</keyword>
<evidence type="ECO:0000256" key="3">
    <source>
        <dbReference type="ARBA" id="ARBA00023002"/>
    </source>
</evidence>
<dbReference type="RefSeq" id="WP_106846025.1">
    <property type="nucleotide sequence ID" value="NZ_CP027792.1"/>
</dbReference>
<dbReference type="SUPFAM" id="SSF55447">
    <property type="entry name" value="CO dehydrogenase flavoprotein C-terminal domain-like"/>
    <property type="match status" value="1"/>
</dbReference>
<evidence type="ECO:0000256" key="2">
    <source>
        <dbReference type="ARBA" id="ARBA00022827"/>
    </source>
</evidence>
<evidence type="ECO:0000259" key="4">
    <source>
        <dbReference type="PROSITE" id="PS51387"/>
    </source>
</evidence>
<dbReference type="InterPro" id="IPR036683">
    <property type="entry name" value="CO_DH_flav_C_dom_sf"/>
</dbReference>
<evidence type="ECO:0000256" key="1">
    <source>
        <dbReference type="ARBA" id="ARBA00022630"/>
    </source>
</evidence>
<dbReference type="InterPro" id="IPR002346">
    <property type="entry name" value="Mopterin_DH_FAD-bd"/>
</dbReference>
<dbReference type="Gene3D" id="3.30.390.50">
    <property type="entry name" value="CO dehydrogenase flavoprotein, C-terminal domain"/>
    <property type="match status" value="1"/>
</dbReference>
<evidence type="ECO:0000313" key="6">
    <source>
        <dbReference type="Proteomes" id="UP000241829"/>
    </source>
</evidence>
<dbReference type="SMART" id="SM01092">
    <property type="entry name" value="CO_deh_flav_C"/>
    <property type="match status" value="1"/>
</dbReference>
<dbReference type="EMBL" id="CP027792">
    <property type="protein sequence ID" value="AVP57472.1"/>
    <property type="molecule type" value="Genomic_DNA"/>
</dbReference>
<dbReference type="Gene3D" id="3.30.43.10">
    <property type="entry name" value="Uridine Diphospho-n-acetylenolpyruvylglucosamine Reductase, domain 2"/>
    <property type="match status" value="1"/>
</dbReference>
<feature type="domain" description="FAD-binding PCMH-type" evidence="4">
    <location>
        <begin position="1"/>
        <end position="168"/>
    </location>
</feature>